<dbReference type="OrthoDB" id="582607at2"/>
<feature type="region of interest" description="Disordered" evidence="1">
    <location>
        <begin position="1"/>
        <end position="28"/>
    </location>
</feature>
<organism evidence="2 3">
    <name type="scientific">Modestobacter italicus (strain DSM 44449 / CECT 9708 / BC 501)</name>
    <dbReference type="NCBI Taxonomy" id="2732864"/>
    <lineage>
        <taxon>Bacteria</taxon>
        <taxon>Bacillati</taxon>
        <taxon>Actinomycetota</taxon>
        <taxon>Actinomycetes</taxon>
        <taxon>Geodermatophilales</taxon>
        <taxon>Geodermatophilaceae</taxon>
        <taxon>Modestobacter</taxon>
    </lineage>
</organism>
<name>I4EXI1_MODI5</name>
<dbReference type="InterPro" id="IPR032710">
    <property type="entry name" value="NTF2-like_dom_sf"/>
</dbReference>
<protein>
    <recommendedName>
        <fullName evidence="4">SnoaL-like domain-containing protein</fullName>
    </recommendedName>
</protein>
<evidence type="ECO:0008006" key="4">
    <source>
        <dbReference type="Google" id="ProtNLM"/>
    </source>
</evidence>
<evidence type="ECO:0000313" key="2">
    <source>
        <dbReference type="EMBL" id="CCH88094.1"/>
    </source>
</evidence>
<dbReference type="EMBL" id="FO203431">
    <property type="protein sequence ID" value="CCH88094.1"/>
    <property type="molecule type" value="Genomic_DNA"/>
</dbReference>
<dbReference type="AlphaFoldDB" id="I4EXI1"/>
<feature type="compositionally biased region" description="Polar residues" evidence="1">
    <location>
        <begin position="1"/>
        <end position="10"/>
    </location>
</feature>
<dbReference type="Proteomes" id="UP000006461">
    <property type="component" value="Chromosome"/>
</dbReference>
<dbReference type="eggNOG" id="COG3631">
    <property type="taxonomic scope" value="Bacteria"/>
</dbReference>
<dbReference type="KEGG" id="mmar:MODMU_2665"/>
<accession>I4EXI1</accession>
<dbReference type="SUPFAM" id="SSF54427">
    <property type="entry name" value="NTF2-like"/>
    <property type="match status" value="1"/>
</dbReference>
<gene>
    <name evidence="2" type="ordered locus">MODMU_2665</name>
</gene>
<evidence type="ECO:0000313" key="3">
    <source>
        <dbReference type="Proteomes" id="UP000006461"/>
    </source>
</evidence>
<proteinExistence type="predicted"/>
<keyword evidence="3" id="KW-1185">Reference proteome</keyword>
<reference evidence="2 3" key="1">
    <citation type="journal article" date="2012" name="J. Bacteriol.">
        <title>Genome Sequence of Radiation-Resistant Modestobacter marinus Strain BC501, a Representative Actinobacterium That Thrives on Calcareous Stone Surfaces.</title>
        <authorList>
            <person name="Normand P."/>
            <person name="Gury J."/>
            <person name="Pujic P."/>
            <person name="Chouaia B."/>
            <person name="Crotti E."/>
            <person name="Brusetti L."/>
            <person name="Daffonchio D."/>
            <person name="Vacherie B."/>
            <person name="Barbe V."/>
            <person name="Medigue C."/>
            <person name="Calteau A."/>
            <person name="Ghodhbane-Gtari F."/>
            <person name="Essoussi I."/>
            <person name="Nouioui I."/>
            <person name="Abbassi-Ghozzi I."/>
            <person name="Gtari M."/>
        </authorList>
    </citation>
    <scope>NUCLEOTIDE SEQUENCE [LARGE SCALE GENOMIC DNA]</scope>
    <source>
        <strain evidence="3">BC 501</strain>
    </source>
</reference>
<dbReference type="HOGENOM" id="CLU_2789348_0_0_11"/>
<evidence type="ECO:0000256" key="1">
    <source>
        <dbReference type="SAM" id="MobiDB-lite"/>
    </source>
</evidence>
<sequence length="68" mass="7246">MFDTISTEFTRSLDDDRGSSLEWTSRGTRTGGGELTYTGVTVIDVANEQGTGVRTYYDSAAFLGPSAG</sequence>
<dbReference type="PATRIC" id="fig|477641.3.peg.2522"/>
<dbReference type="Gene3D" id="3.10.450.50">
    <property type="match status" value="1"/>
</dbReference>